<name>A0A9P7DXT7_9AGAM</name>
<accession>A0A9P7DXT7</accession>
<comment type="caution">
    <text evidence="1">The sequence shown here is derived from an EMBL/GenBank/DDBJ whole genome shotgun (WGS) entry which is preliminary data.</text>
</comment>
<gene>
    <name evidence="1" type="ORF">BJ212DRAFT_1391063</name>
</gene>
<sequence>MTYWFVLHHDALTLHPPGHPHRRTTLNNLAFALKTRYDKLHLTSLGDPKRHVNLFNLSSALCSHFMHTQKNDIEEVINLCPESLAVLSSLHSGRELQTRIKTSYSKFSLVYRQVY</sequence>
<reference evidence="1" key="1">
    <citation type="journal article" date="2020" name="New Phytol.">
        <title>Comparative genomics reveals dynamic genome evolution in host specialist ectomycorrhizal fungi.</title>
        <authorList>
            <person name="Lofgren L.A."/>
            <person name="Nguyen N.H."/>
            <person name="Vilgalys R."/>
            <person name="Ruytinx J."/>
            <person name="Liao H.L."/>
            <person name="Branco S."/>
            <person name="Kuo A."/>
            <person name="LaButti K."/>
            <person name="Lipzen A."/>
            <person name="Andreopoulos W."/>
            <person name="Pangilinan J."/>
            <person name="Riley R."/>
            <person name="Hundley H."/>
            <person name="Na H."/>
            <person name="Barry K."/>
            <person name="Grigoriev I.V."/>
            <person name="Stajich J.E."/>
            <person name="Kennedy P.G."/>
        </authorList>
    </citation>
    <scope>NUCLEOTIDE SEQUENCE</scope>
    <source>
        <strain evidence="1">MN1</strain>
    </source>
</reference>
<protein>
    <submittedName>
        <fullName evidence="1">Uncharacterized protein</fullName>
    </submittedName>
</protein>
<evidence type="ECO:0000313" key="2">
    <source>
        <dbReference type="Proteomes" id="UP000807769"/>
    </source>
</evidence>
<dbReference type="RefSeq" id="XP_041187397.1">
    <property type="nucleotide sequence ID" value="XM_041337012.1"/>
</dbReference>
<dbReference type="GeneID" id="64631028"/>
<dbReference type="EMBL" id="JABBWG010000051">
    <property type="protein sequence ID" value="KAG1805699.1"/>
    <property type="molecule type" value="Genomic_DNA"/>
</dbReference>
<evidence type="ECO:0000313" key="1">
    <source>
        <dbReference type="EMBL" id="KAG1805699.1"/>
    </source>
</evidence>
<dbReference type="OrthoDB" id="2683000at2759"/>
<proteinExistence type="predicted"/>
<organism evidence="1 2">
    <name type="scientific">Suillus subaureus</name>
    <dbReference type="NCBI Taxonomy" id="48587"/>
    <lineage>
        <taxon>Eukaryota</taxon>
        <taxon>Fungi</taxon>
        <taxon>Dikarya</taxon>
        <taxon>Basidiomycota</taxon>
        <taxon>Agaricomycotina</taxon>
        <taxon>Agaricomycetes</taxon>
        <taxon>Agaricomycetidae</taxon>
        <taxon>Boletales</taxon>
        <taxon>Suillineae</taxon>
        <taxon>Suillaceae</taxon>
        <taxon>Suillus</taxon>
    </lineage>
</organism>
<keyword evidence="2" id="KW-1185">Reference proteome</keyword>
<dbReference type="AlphaFoldDB" id="A0A9P7DXT7"/>
<dbReference type="Proteomes" id="UP000807769">
    <property type="component" value="Unassembled WGS sequence"/>
</dbReference>